<evidence type="ECO:0000313" key="1">
    <source>
        <dbReference type="EMBL" id="KAF2274445.1"/>
    </source>
</evidence>
<proteinExistence type="predicted"/>
<dbReference type="PANTHER" id="PTHR35569">
    <property type="entry name" value="CYANAMIDE HYDRATASE DDI2-RELATED"/>
    <property type="match status" value="1"/>
</dbReference>
<keyword evidence="2" id="KW-1185">Reference proteome</keyword>
<dbReference type="GeneID" id="54555605"/>
<dbReference type="OrthoDB" id="2378324at2759"/>
<reference evidence="1" key="1">
    <citation type="journal article" date="2020" name="Stud. Mycol.">
        <title>101 Dothideomycetes genomes: a test case for predicting lifestyles and emergence of pathogens.</title>
        <authorList>
            <person name="Haridas S."/>
            <person name="Albert R."/>
            <person name="Binder M."/>
            <person name="Bloem J."/>
            <person name="Labutti K."/>
            <person name="Salamov A."/>
            <person name="Andreopoulos B."/>
            <person name="Baker S."/>
            <person name="Barry K."/>
            <person name="Bills G."/>
            <person name="Bluhm B."/>
            <person name="Cannon C."/>
            <person name="Castanera R."/>
            <person name="Culley D."/>
            <person name="Daum C."/>
            <person name="Ezra D."/>
            <person name="Gonzalez J."/>
            <person name="Henrissat B."/>
            <person name="Kuo A."/>
            <person name="Liang C."/>
            <person name="Lipzen A."/>
            <person name="Lutzoni F."/>
            <person name="Magnuson J."/>
            <person name="Mondo S."/>
            <person name="Nolan M."/>
            <person name="Ohm R."/>
            <person name="Pangilinan J."/>
            <person name="Park H.-J."/>
            <person name="Ramirez L."/>
            <person name="Alfaro M."/>
            <person name="Sun H."/>
            <person name="Tritt A."/>
            <person name="Yoshinaga Y."/>
            <person name="Zwiers L.-H."/>
            <person name="Turgeon B."/>
            <person name="Goodwin S."/>
            <person name="Spatafora J."/>
            <person name="Crous P."/>
            <person name="Grigoriev I."/>
        </authorList>
    </citation>
    <scope>NUCLEOTIDE SEQUENCE</scope>
    <source>
        <strain evidence="1">CBS 379.55</strain>
    </source>
</reference>
<accession>A0A6A6JDU8</accession>
<protein>
    <recommendedName>
        <fullName evidence="3">HD domain-containing protein</fullName>
    </recommendedName>
</protein>
<sequence>MVVFLPLATRVIAGVTVPNTALINSSIELARQNLPSHGFGHVMRSWLNGQALVNRLPQPERAKFDEEAFGVSAILHDMGWAFNTSFVSNDKIFEVDGANAARDLIRKKGGRGWDQHRIQLVWDAIALHTSRDIAPYKQREVAYLSMGIYLELVGVEIAKQRYGELITVPEAEWDRIAAEFPRPGMKGYFSGVMIGLCVLKPEMTYANFVGDWGEKYVQGYTRVGHRVIDLLEAVLPE</sequence>
<gene>
    <name evidence="1" type="ORF">EI97DRAFT_495421</name>
</gene>
<dbReference type="SUPFAM" id="SSF109604">
    <property type="entry name" value="HD-domain/PDEase-like"/>
    <property type="match status" value="1"/>
</dbReference>
<dbReference type="AlphaFoldDB" id="A0A6A6JDU8"/>
<dbReference type="Proteomes" id="UP000800097">
    <property type="component" value="Unassembled WGS sequence"/>
</dbReference>
<dbReference type="CDD" id="cd00077">
    <property type="entry name" value="HDc"/>
    <property type="match status" value="1"/>
</dbReference>
<organism evidence="1 2">
    <name type="scientific">Westerdykella ornata</name>
    <dbReference type="NCBI Taxonomy" id="318751"/>
    <lineage>
        <taxon>Eukaryota</taxon>
        <taxon>Fungi</taxon>
        <taxon>Dikarya</taxon>
        <taxon>Ascomycota</taxon>
        <taxon>Pezizomycotina</taxon>
        <taxon>Dothideomycetes</taxon>
        <taxon>Pleosporomycetidae</taxon>
        <taxon>Pleosporales</taxon>
        <taxon>Sporormiaceae</taxon>
        <taxon>Westerdykella</taxon>
    </lineage>
</organism>
<dbReference type="PANTHER" id="PTHR35569:SF1">
    <property type="entry name" value="CYANAMIDE HYDRATASE DDI2-RELATED"/>
    <property type="match status" value="1"/>
</dbReference>
<name>A0A6A6JDU8_WESOR</name>
<dbReference type="Gene3D" id="1.10.3210.10">
    <property type="entry name" value="Hypothetical protein af1432"/>
    <property type="match status" value="1"/>
</dbReference>
<dbReference type="EMBL" id="ML986503">
    <property type="protein sequence ID" value="KAF2274445.1"/>
    <property type="molecule type" value="Genomic_DNA"/>
</dbReference>
<evidence type="ECO:0000313" key="2">
    <source>
        <dbReference type="Proteomes" id="UP000800097"/>
    </source>
</evidence>
<dbReference type="InterPro" id="IPR003607">
    <property type="entry name" value="HD/PDEase_dom"/>
</dbReference>
<dbReference type="RefSeq" id="XP_033651984.1">
    <property type="nucleotide sequence ID" value="XM_033802430.1"/>
</dbReference>
<evidence type="ECO:0008006" key="3">
    <source>
        <dbReference type="Google" id="ProtNLM"/>
    </source>
</evidence>